<dbReference type="SUPFAM" id="SSF52540">
    <property type="entry name" value="P-loop containing nucleoside triphosphate hydrolases"/>
    <property type="match status" value="1"/>
</dbReference>
<dbReference type="EMBL" id="JBEVYD010000005">
    <property type="protein sequence ID" value="KAL3233184.1"/>
    <property type="molecule type" value="Genomic_DNA"/>
</dbReference>
<accession>A0ABR4NWQ0</accession>
<organism evidence="3 4">
    <name type="scientific">Nakaseomyces bracarensis</name>
    <dbReference type="NCBI Taxonomy" id="273131"/>
    <lineage>
        <taxon>Eukaryota</taxon>
        <taxon>Fungi</taxon>
        <taxon>Dikarya</taxon>
        <taxon>Ascomycota</taxon>
        <taxon>Saccharomycotina</taxon>
        <taxon>Saccharomycetes</taxon>
        <taxon>Saccharomycetales</taxon>
        <taxon>Saccharomycetaceae</taxon>
        <taxon>Nakaseomyces</taxon>
    </lineage>
</organism>
<proteinExistence type="predicted"/>
<dbReference type="Proteomes" id="UP001623330">
    <property type="component" value="Unassembled WGS sequence"/>
</dbReference>
<feature type="region of interest" description="Disordered" evidence="1">
    <location>
        <begin position="127"/>
        <end position="146"/>
    </location>
</feature>
<dbReference type="InterPro" id="IPR027417">
    <property type="entry name" value="P-loop_NTPase"/>
</dbReference>
<comment type="caution">
    <text evidence="3">The sequence shown here is derived from an EMBL/GenBank/DDBJ whole genome shotgun (WGS) entry which is preliminary data.</text>
</comment>
<gene>
    <name evidence="3" type="ORF">RNJ44_05100</name>
</gene>
<evidence type="ECO:0000313" key="4">
    <source>
        <dbReference type="Proteomes" id="UP001623330"/>
    </source>
</evidence>
<dbReference type="InterPro" id="IPR003959">
    <property type="entry name" value="ATPase_AAA_core"/>
</dbReference>
<evidence type="ECO:0000259" key="2">
    <source>
        <dbReference type="Pfam" id="PF00004"/>
    </source>
</evidence>
<feature type="domain" description="ATPase AAA-type core" evidence="2">
    <location>
        <begin position="352"/>
        <end position="455"/>
    </location>
</feature>
<dbReference type="Pfam" id="PF00004">
    <property type="entry name" value="AAA"/>
    <property type="match status" value="1"/>
</dbReference>
<evidence type="ECO:0000256" key="1">
    <source>
        <dbReference type="SAM" id="MobiDB-lite"/>
    </source>
</evidence>
<dbReference type="Gene3D" id="3.40.50.300">
    <property type="entry name" value="P-loop containing nucleotide triphosphate hydrolases"/>
    <property type="match status" value="1"/>
</dbReference>
<reference evidence="3 4" key="1">
    <citation type="submission" date="2024-05" db="EMBL/GenBank/DDBJ databases">
        <title>Long read based assembly of the Candida bracarensis genome reveals expanded adhesin content.</title>
        <authorList>
            <person name="Marcet-Houben M."/>
            <person name="Ksiezopolska E."/>
            <person name="Gabaldon T."/>
        </authorList>
    </citation>
    <scope>NUCLEOTIDE SEQUENCE [LARGE SCALE GENOMIC DNA]</scope>
    <source>
        <strain evidence="3 4">CBM6</strain>
    </source>
</reference>
<feature type="region of interest" description="Disordered" evidence="1">
    <location>
        <begin position="1"/>
        <end position="39"/>
    </location>
</feature>
<sequence length="775" mass="88603">MKKQVSLSEVLTGKPVVSKSRSKAQRAKSTTKVDDGKKSVDNEEVQVFRSRQIEPIGGERVEPVSLKSFLMSKPKQSPKTPMVISLDDDLEVGDAIVVDDGPITMNSKMMEPDNFKKTNLKDLFGNFEKKPGRKSNGQVDDDADIDRKPYDGYGSVQRFSAVSKLKELRPELFPKLQLIYDKSDLVAPKLPKPPFSLTLGQKTRSSGTITFGNDEYLTINGVDRELDRYVPELVTEVEDVVDLEMGSEEIPRHVSLLTDLLSPTTPREVLLEPSLKEDVFKWINDAFHKLKRPTTRKKLMKQTKRDKMRNELEEFIVPDSMIFGGDDDDLVNDDRRPDDFAGEIEFVPLMILHGEGIGKNTLIRTISNTLNCQIYEINSSSNRGKKEILDVLLEFSTTHYVKGAKDGIILIDDVDVVFHEHDKFLWQALERVLLVSRRPVILTCRDINYIPTYLIDVAEEEQSIYAARKVSKATVRTLLTRHLQTLNLNLSDAQLDNLMNIHGADIRGCLMDLQLYDHGIKDIATPSIDCSPTFEGMAQQFELESFADVLSNTNSRNSSFKEDIDTTLMSRQAMEYVKKQTDDQLKLQHDYMVDYQLHLLDLLYNPLQPFELDIGQQLMNGTSGSRNIKKRIKKSKKNRIDKVVDVSASYLSSRVDPRQSNGNERSSRNSRRRIREVLERLDSNYESYTESEQEIKMDLDLHKYSTLAQEINPYILEIAKCDNEVKVYNRQLFETETVGLSKDQMNAVVYRLTDEGLLKPIFFKSNPKDVLDCWK</sequence>
<evidence type="ECO:0000313" key="3">
    <source>
        <dbReference type="EMBL" id="KAL3233184.1"/>
    </source>
</evidence>
<dbReference type="PANTHER" id="PTHR23389">
    <property type="entry name" value="CHROMOSOME TRANSMISSION FIDELITY FACTOR 18"/>
    <property type="match status" value="1"/>
</dbReference>
<dbReference type="PANTHER" id="PTHR23389:SF11">
    <property type="entry name" value="TELOMERE LENGTH REGULATION PROTEIN ELG1"/>
    <property type="match status" value="1"/>
</dbReference>
<protein>
    <submittedName>
        <fullName evidence="3">Telomere length regulation protein ELG1</fullName>
    </submittedName>
</protein>
<name>A0ABR4NWQ0_9SACH</name>
<keyword evidence="4" id="KW-1185">Reference proteome</keyword>